<keyword evidence="2" id="KW-1185">Reference proteome</keyword>
<dbReference type="KEGG" id="clg:Calag_0091"/>
<dbReference type="AlphaFoldDB" id="L0A8Y0"/>
<gene>
    <name evidence="1" type="ordered locus">Calag_0091</name>
</gene>
<dbReference type="EMBL" id="CP003378">
    <property type="protein sequence ID" value="AFZ69879.1"/>
    <property type="molecule type" value="Genomic_DNA"/>
</dbReference>
<organism evidence="1 2">
    <name type="scientific">Caldisphaera lagunensis (strain DSM 15908 / JCM 11604 / ANMR 0165 / IC-154)</name>
    <dbReference type="NCBI Taxonomy" id="1056495"/>
    <lineage>
        <taxon>Archaea</taxon>
        <taxon>Thermoproteota</taxon>
        <taxon>Thermoprotei</taxon>
        <taxon>Acidilobales</taxon>
        <taxon>Caldisphaeraceae</taxon>
        <taxon>Caldisphaera</taxon>
    </lineage>
</organism>
<accession>L0A8Y0</accession>
<dbReference type="HOGENOM" id="CLU_3322760_0_0_2"/>
<sequence length="38" mass="4565">MIYHKINSAEIKEKLNKELLSLTNKFINNLLYIKFIIL</sequence>
<dbReference type="Proteomes" id="UP000010469">
    <property type="component" value="Chromosome"/>
</dbReference>
<evidence type="ECO:0000313" key="1">
    <source>
        <dbReference type="EMBL" id="AFZ69879.1"/>
    </source>
</evidence>
<reference evidence="2" key="1">
    <citation type="submission" date="2012-03" db="EMBL/GenBank/DDBJ databases">
        <title>Complete genome of Caldisphaera lagunensis DSM 15908.</title>
        <authorList>
            <person name="Lucas S."/>
            <person name="Copeland A."/>
            <person name="Lapidus A."/>
            <person name="Glavina del Rio T."/>
            <person name="Dalin E."/>
            <person name="Tice H."/>
            <person name="Bruce D."/>
            <person name="Goodwin L."/>
            <person name="Pitluck S."/>
            <person name="Peters L."/>
            <person name="Mikhailova N."/>
            <person name="Teshima H."/>
            <person name="Kyrpides N."/>
            <person name="Mavromatis K."/>
            <person name="Ivanova N."/>
            <person name="Brettin T."/>
            <person name="Detter J.C."/>
            <person name="Han C."/>
            <person name="Larimer F."/>
            <person name="Land M."/>
            <person name="Hauser L."/>
            <person name="Markowitz V."/>
            <person name="Cheng J.-F."/>
            <person name="Hugenholtz P."/>
            <person name="Woyke T."/>
            <person name="Wu D."/>
            <person name="Spring S."/>
            <person name="Schroeder M."/>
            <person name="Brambilla E."/>
            <person name="Klenk H.-P."/>
            <person name="Eisen J.A."/>
        </authorList>
    </citation>
    <scope>NUCLEOTIDE SEQUENCE [LARGE SCALE GENOMIC DNA]</scope>
    <source>
        <strain evidence="2">DSM 15908 / JCM 11604 / IC-154</strain>
    </source>
</reference>
<proteinExistence type="predicted"/>
<name>L0A8Y0_CALLD</name>
<dbReference type="InParanoid" id="L0A8Y0"/>
<evidence type="ECO:0000313" key="2">
    <source>
        <dbReference type="Proteomes" id="UP000010469"/>
    </source>
</evidence>
<protein>
    <submittedName>
        <fullName evidence="1">Uncharacterized protein</fullName>
    </submittedName>
</protein>